<comment type="subunit">
    <text evidence="3 10">Monomer.</text>
</comment>
<evidence type="ECO:0000313" key="12">
    <source>
        <dbReference type="Proteomes" id="UP001165395"/>
    </source>
</evidence>
<evidence type="ECO:0000256" key="9">
    <source>
        <dbReference type="ARBA" id="ARBA00023186"/>
    </source>
</evidence>
<sequence precursor="true">MMNRAIVLLAAAMATSVHADAIGQLKSFLGNTQTVSSTFSQVVQGKKKTNTSTGTFELQRPGKFRWEYLKPYQQLIVSDGKKVWVYDADLEQVTERKLDQALGDTPAALLSGSNELEKGFSLKNLSDKDGLSWVEALPKQKEGTFEKIELGLQDNLLKRMILKDQFGQTTTLDFANIVKNPKIELKRFSFTPPAGTDIIKDKE</sequence>
<keyword evidence="9 10" id="KW-0143">Chaperone</keyword>
<evidence type="ECO:0000256" key="10">
    <source>
        <dbReference type="HAMAP-Rule" id="MF_00240"/>
    </source>
</evidence>
<evidence type="ECO:0000256" key="8">
    <source>
        <dbReference type="ARBA" id="ARBA00022927"/>
    </source>
</evidence>
<gene>
    <name evidence="10 11" type="primary">lolA</name>
    <name evidence="11" type="ORF">LIN78_16940</name>
</gene>
<evidence type="ECO:0000256" key="4">
    <source>
        <dbReference type="ARBA" id="ARBA00014035"/>
    </source>
</evidence>
<comment type="similarity">
    <text evidence="2 10">Belongs to the LolA family.</text>
</comment>
<dbReference type="InterPro" id="IPR029046">
    <property type="entry name" value="LolA/LolB/LppX"/>
</dbReference>
<evidence type="ECO:0000256" key="6">
    <source>
        <dbReference type="ARBA" id="ARBA00022729"/>
    </source>
</evidence>
<organism evidence="11 12">
    <name type="scientific">Leeia speluncae</name>
    <dbReference type="NCBI Taxonomy" id="2884804"/>
    <lineage>
        <taxon>Bacteria</taxon>
        <taxon>Pseudomonadati</taxon>
        <taxon>Pseudomonadota</taxon>
        <taxon>Betaproteobacteria</taxon>
        <taxon>Neisseriales</taxon>
        <taxon>Leeiaceae</taxon>
        <taxon>Leeia</taxon>
    </lineage>
</organism>
<keyword evidence="7 10" id="KW-0574">Periplasm</keyword>
<dbReference type="PANTHER" id="PTHR35869">
    <property type="entry name" value="OUTER-MEMBRANE LIPOPROTEIN CARRIER PROTEIN"/>
    <property type="match status" value="1"/>
</dbReference>
<evidence type="ECO:0000313" key="11">
    <source>
        <dbReference type="EMBL" id="MCB6185235.1"/>
    </source>
</evidence>
<proteinExistence type="inferred from homology"/>
<keyword evidence="12" id="KW-1185">Reference proteome</keyword>
<dbReference type="CDD" id="cd16325">
    <property type="entry name" value="LolA"/>
    <property type="match status" value="1"/>
</dbReference>
<dbReference type="HAMAP" id="MF_00240">
    <property type="entry name" value="LolA"/>
    <property type="match status" value="1"/>
</dbReference>
<feature type="signal peptide" evidence="10">
    <location>
        <begin position="1"/>
        <end position="19"/>
    </location>
</feature>
<keyword evidence="5 10" id="KW-0813">Transport</keyword>
<dbReference type="PANTHER" id="PTHR35869:SF1">
    <property type="entry name" value="OUTER-MEMBRANE LIPOPROTEIN CARRIER PROTEIN"/>
    <property type="match status" value="1"/>
</dbReference>
<keyword evidence="6 10" id="KW-0732">Signal</keyword>
<dbReference type="InterPro" id="IPR004564">
    <property type="entry name" value="OM_lipoprot_carrier_LolA-like"/>
</dbReference>
<dbReference type="InterPro" id="IPR018323">
    <property type="entry name" value="OM_lipoprot_carrier_LolA_Pbac"/>
</dbReference>
<evidence type="ECO:0000256" key="7">
    <source>
        <dbReference type="ARBA" id="ARBA00022764"/>
    </source>
</evidence>
<keyword evidence="11" id="KW-0449">Lipoprotein</keyword>
<comment type="function">
    <text evidence="10">Participates in the translocation of lipoproteins from the inner membrane to the outer membrane. Only forms a complex with a lipoprotein if the residue after the N-terminal Cys is not an aspartate (The Asp acts as a targeting signal to indicate that the lipoprotein should stay in the inner membrane).</text>
</comment>
<dbReference type="Gene3D" id="2.50.20.10">
    <property type="entry name" value="Lipoprotein localisation LolA/LolB/LppX"/>
    <property type="match status" value="1"/>
</dbReference>
<evidence type="ECO:0000256" key="1">
    <source>
        <dbReference type="ARBA" id="ARBA00004418"/>
    </source>
</evidence>
<name>A0ABS8DAK2_9NEIS</name>
<evidence type="ECO:0000256" key="2">
    <source>
        <dbReference type="ARBA" id="ARBA00007615"/>
    </source>
</evidence>
<dbReference type="Pfam" id="PF03548">
    <property type="entry name" value="LolA"/>
    <property type="match status" value="1"/>
</dbReference>
<dbReference type="RefSeq" id="WP_227182067.1">
    <property type="nucleotide sequence ID" value="NZ_JAJBZT010000014.1"/>
</dbReference>
<evidence type="ECO:0000256" key="5">
    <source>
        <dbReference type="ARBA" id="ARBA00022448"/>
    </source>
</evidence>
<reference evidence="11" key="1">
    <citation type="submission" date="2021-10" db="EMBL/GenBank/DDBJ databases">
        <title>The complete genome sequence of Leeia sp. TBRC 13508.</title>
        <authorList>
            <person name="Charoenyingcharoen P."/>
            <person name="Yukphan P."/>
        </authorList>
    </citation>
    <scope>NUCLEOTIDE SEQUENCE</scope>
    <source>
        <strain evidence="11">TBRC 13508</strain>
    </source>
</reference>
<dbReference type="SUPFAM" id="SSF89392">
    <property type="entry name" value="Prokaryotic lipoproteins and lipoprotein localization factors"/>
    <property type="match status" value="1"/>
</dbReference>
<keyword evidence="8 10" id="KW-0653">Protein transport</keyword>
<comment type="caution">
    <text evidence="11">The sequence shown here is derived from an EMBL/GenBank/DDBJ whole genome shotgun (WGS) entry which is preliminary data.</text>
</comment>
<accession>A0ABS8DAK2</accession>
<comment type="subcellular location">
    <subcellularLocation>
        <location evidence="1 10">Periplasm</location>
    </subcellularLocation>
</comment>
<dbReference type="Proteomes" id="UP001165395">
    <property type="component" value="Unassembled WGS sequence"/>
</dbReference>
<dbReference type="NCBIfam" id="TIGR00547">
    <property type="entry name" value="lolA"/>
    <property type="match status" value="1"/>
</dbReference>
<protein>
    <recommendedName>
        <fullName evidence="4 10">Outer-membrane lipoprotein carrier protein</fullName>
    </recommendedName>
</protein>
<feature type="chain" id="PRO_5044943792" description="Outer-membrane lipoprotein carrier protein" evidence="10">
    <location>
        <begin position="20"/>
        <end position="203"/>
    </location>
</feature>
<evidence type="ECO:0000256" key="3">
    <source>
        <dbReference type="ARBA" id="ARBA00011245"/>
    </source>
</evidence>
<dbReference type="EMBL" id="JAJBZT010000014">
    <property type="protein sequence ID" value="MCB6185235.1"/>
    <property type="molecule type" value="Genomic_DNA"/>
</dbReference>